<protein>
    <submittedName>
        <fullName evidence="2">Uncharacterized protein</fullName>
    </submittedName>
</protein>
<dbReference type="AlphaFoldDB" id="A0A6G1Q5P1"/>
<evidence type="ECO:0000313" key="3">
    <source>
        <dbReference type="Proteomes" id="UP000503349"/>
    </source>
</evidence>
<keyword evidence="3" id="KW-1185">Reference proteome</keyword>
<evidence type="ECO:0000256" key="1">
    <source>
        <dbReference type="SAM" id="MobiDB-lite"/>
    </source>
</evidence>
<feature type="region of interest" description="Disordered" evidence="1">
    <location>
        <begin position="54"/>
        <end position="79"/>
    </location>
</feature>
<evidence type="ECO:0000313" key="2">
    <source>
        <dbReference type="EMBL" id="KAF3697578.1"/>
    </source>
</evidence>
<accession>A0A6G1Q5P1</accession>
<name>A0A6G1Q5P1_CHAAH</name>
<gene>
    <name evidence="2" type="ORF">EXN66_Car013258</name>
</gene>
<dbReference type="EMBL" id="CM015724">
    <property type="protein sequence ID" value="KAF3697578.1"/>
    <property type="molecule type" value="Genomic_DNA"/>
</dbReference>
<reference evidence="3" key="2">
    <citation type="submission" date="2019-02" db="EMBL/GenBank/DDBJ databases">
        <title>Opniocepnalus argus Var Kimnra genome.</title>
        <authorList>
            <person name="Zhou C."/>
            <person name="Xiao S."/>
        </authorList>
    </citation>
    <scope>NUCLEOTIDE SEQUENCE [LARGE SCALE GENOMIC DNA]</scope>
</reference>
<organism evidence="2 3">
    <name type="scientific">Channa argus</name>
    <name type="common">Northern snakehead</name>
    <name type="synonym">Ophicephalus argus</name>
    <dbReference type="NCBI Taxonomy" id="215402"/>
    <lineage>
        <taxon>Eukaryota</taxon>
        <taxon>Metazoa</taxon>
        <taxon>Chordata</taxon>
        <taxon>Craniata</taxon>
        <taxon>Vertebrata</taxon>
        <taxon>Euteleostomi</taxon>
        <taxon>Actinopterygii</taxon>
        <taxon>Neopterygii</taxon>
        <taxon>Teleostei</taxon>
        <taxon>Neoteleostei</taxon>
        <taxon>Acanthomorphata</taxon>
        <taxon>Anabantaria</taxon>
        <taxon>Anabantiformes</taxon>
        <taxon>Channoidei</taxon>
        <taxon>Channidae</taxon>
        <taxon>Channa</taxon>
    </lineage>
</organism>
<proteinExistence type="predicted"/>
<dbReference type="Proteomes" id="UP000503349">
    <property type="component" value="Chromosome 13"/>
</dbReference>
<reference evidence="2 3" key="1">
    <citation type="submission" date="2019-02" db="EMBL/GenBank/DDBJ databases">
        <title>Opniocepnalus argus genome.</title>
        <authorList>
            <person name="Zhou C."/>
            <person name="Xiao S."/>
        </authorList>
    </citation>
    <scope>NUCLEOTIDE SEQUENCE [LARGE SCALE GENOMIC DNA]</scope>
    <source>
        <strain evidence="2">OARG1902GOOAL</strain>
        <tissue evidence="2">Muscle</tissue>
    </source>
</reference>
<sequence>MTVILGALIIILTVVVFVLAVKIRKFRTAVTEHDPERNQNLGSDDLNYAALSFQAKPKRKHRPTSDRKPEPNVVYAATR</sequence>